<proteinExistence type="inferred from homology"/>
<sequence length="285" mass="30367">MQADNGTIEVPADPQRVATIGNTTLPFIDLGGEPIGVTEESATNVARLPEDQQATYASAKILATSADEVDLEELATLKPDLILVQIPDAEFEAIEKQLELIAPTVFFGLDAEWKALADGIADAGNVADALSQQKKEFGDKVAKIQETYGEVIDGTSFVDISRGDFNDPGTFYIADIGCSEIARDEVGLDLPEAAEGADPLAYESLSFEQIGELSKYEVITYPVDAEGQPTEPFVPVVESNTWKALDAVKSGRALGVFCPGNNSYGAAIRYLDSLDSALATLPAEE</sequence>
<keyword evidence="3" id="KW-0813">Transport</keyword>
<evidence type="ECO:0000256" key="1">
    <source>
        <dbReference type="ARBA" id="ARBA00004196"/>
    </source>
</evidence>
<dbReference type="Proteomes" id="UP000589626">
    <property type="component" value="Unassembled WGS sequence"/>
</dbReference>
<keyword evidence="4" id="KW-0732">Signal</keyword>
<name>A0A7W4VX27_9ACTN</name>
<dbReference type="GO" id="GO:1901678">
    <property type="term" value="P:iron coordination entity transport"/>
    <property type="evidence" value="ECO:0007669"/>
    <property type="project" value="UniProtKB-ARBA"/>
</dbReference>
<dbReference type="AlphaFoldDB" id="A0A7W4VX27"/>
<dbReference type="RefSeq" id="WP_221199858.1">
    <property type="nucleotide sequence ID" value="NZ_JACHWR010000002.1"/>
</dbReference>
<dbReference type="PROSITE" id="PS50983">
    <property type="entry name" value="FE_B12_PBP"/>
    <property type="match status" value="1"/>
</dbReference>
<dbReference type="PANTHER" id="PTHR30532:SF1">
    <property type="entry name" value="IRON(3+)-HYDROXAMATE-BINDING PROTEIN FHUD"/>
    <property type="match status" value="1"/>
</dbReference>
<reference evidence="6 7" key="1">
    <citation type="submission" date="2020-08" db="EMBL/GenBank/DDBJ databases">
        <title>Sequencing the genomes of 1000 actinobacteria strains.</title>
        <authorList>
            <person name="Klenk H.-P."/>
        </authorList>
    </citation>
    <scope>NUCLEOTIDE SEQUENCE [LARGE SCALE GENOMIC DNA]</scope>
    <source>
        <strain evidence="6 7">DSM 105498</strain>
    </source>
</reference>
<dbReference type="InterPro" id="IPR002491">
    <property type="entry name" value="ABC_transptr_periplasmic_BD"/>
</dbReference>
<evidence type="ECO:0000256" key="4">
    <source>
        <dbReference type="ARBA" id="ARBA00022729"/>
    </source>
</evidence>
<feature type="domain" description="Fe/B12 periplasmic-binding" evidence="5">
    <location>
        <begin position="16"/>
        <end position="285"/>
    </location>
</feature>
<comment type="similarity">
    <text evidence="2">Belongs to the bacterial solute-binding protein 8 family.</text>
</comment>
<dbReference type="Gene3D" id="3.40.50.1980">
    <property type="entry name" value="Nitrogenase molybdenum iron protein domain"/>
    <property type="match status" value="2"/>
</dbReference>
<dbReference type="InterPro" id="IPR051313">
    <property type="entry name" value="Bact_iron-sidero_bind"/>
</dbReference>
<organism evidence="6 7">
    <name type="scientific">Nocardioides soli</name>
    <dbReference type="NCBI Taxonomy" id="1036020"/>
    <lineage>
        <taxon>Bacteria</taxon>
        <taxon>Bacillati</taxon>
        <taxon>Actinomycetota</taxon>
        <taxon>Actinomycetes</taxon>
        <taxon>Propionibacteriales</taxon>
        <taxon>Nocardioidaceae</taxon>
        <taxon>Nocardioides</taxon>
    </lineage>
</organism>
<evidence type="ECO:0000256" key="2">
    <source>
        <dbReference type="ARBA" id="ARBA00008814"/>
    </source>
</evidence>
<dbReference type="EMBL" id="JACHWR010000002">
    <property type="protein sequence ID" value="MBB3043371.1"/>
    <property type="molecule type" value="Genomic_DNA"/>
</dbReference>
<keyword evidence="7" id="KW-1185">Reference proteome</keyword>
<evidence type="ECO:0000256" key="3">
    <source>
        <dbReference type="ARBA" id="ARBA00022448"/>
    </source>
</evidence>
<comment type="subcellular location">
    <subcellularLocation>
        <location evidence="1">Cell envelope</location>
    </subcellularLocation>
</comment>
<gene>
    <name evidence="6" type="ORF">FHU40_003189</name>
</gene>
<protein>
    <submittedName>
        <fullName evidence="6">Iron complex transport system substrate-binding protein</fullName>
    </submittedName>
</protein>
<evidence type="ECO:0000313" key="6">
    <source>
        <dbReference type="EMBL" id="MBB3043371.1"/>
    </source>
</evidence>
<dbReference type="SUPFAM" id="SSF53807">
    <property type="entry name" value="Helical backbone' metal receptor"/>
    <property type="match status" value="1"/>
</dbReference>
<dbReference type="GO" id="GO:0030288">
    <property type="term" value="C:outer membrane-bounded periplasmic space"/>
    <property type="evidence" value="ECO:0007669"/>
    <property type="project" value="TreeGrafter"/>
</dbReference>
<evidence type="ECO:0000259" key="5">
    <source>
        <dbReference type="PROSITE" id="PS50983"/>
    </source>
</evidence>
<evidence type="ECO:0000313" key="7">
    <source>
        <dbReference type="Proteomes" id="UP000589626"/>
    </source>
</evidence>
<accession>A0A7W4VX27</accession>
<dbReference type="Pfam" id="PF01497">
    <property type="entry name" value="Peripla_BP_2"/>
    <property type="match status" value="1"/>
</dbReference>
<dbReference type="PANTHER" id="PTHR30532">
    <property type="entry name" value="IRON III DICITRATE-BINDING PERIPLASMIC PROTEIN"/>
    <property type="match status" value="1"/>
</dbReference>
<comment type="caution">
    <text evidence="6">The sequence shown here is derived from an EMBL/GenBank/DDBJ whole genome shotgun (WGS) entry which is preliminary data.</text>
</comment>